<keyword evidence="2" id="KW-0645">Protease</keyword>
<evidence type="ECO:0000259" key="8">
    <source>
        <dbReference type="PROSITE" id="PS50240"/>
    </source>
</evidence>
<reference evidence="9" key="1">
    <citation type="submission" date="2022-01" db="EMBL/GenBank/DDBJ databases">
        <authorList>
            <person name="King R."/>
        </authorList>
    </citation>
    <scope>NUCLEOTIDE SEQUENCE</scope>
</reference>
<gene>
    <name evidence="9" type="ORF">CHIRRI_LOCUS1545</name>
</gene>
<dbReference type="GO" id="GO:0006508">
    <property type="term" value="P:proteolysis"/>
    <property type="evidence" value="ECO:0007669"/>
    <property type="project" value="UniProtKB-KW"/>
</dbReference>
<evidence type="ECO:0000256" key="1">
    <source>
        <dbReference type="ARBA" id="ARBA00004239"/>
    </source>
</evidence>
<evidence type="ECO:0000256" key="7">
    <source>
        <dbReference type="SAM" id="SignalP"/>
    </source>
</evidence>
<protein>
    <recommendedName>
        <fullName evidence="8">Peptidase S1 domain-containing protein</fullName>
    </recommendedName>
</protein>
<dbReference type="PROSITE" id="PS00135">
    <property type="entry name" value="TRYPSIN_SER"/>
    <property type="match status" value="1"/>
</dbReference>
<keyword evidence="10" id="KW-1185">Reference proteome</keyword>
<keyword evidence="5" id="KW-1015">Disulfide bond</keyword>
<dbReference type="PANTHER" id="PTHR24252:SF7">
    <property type="entry name" value="HYALIN"/>
    <property type="match status" value="1"/>
</dbReference>
<dbReference type="InterPro" id="IPR009003">
    <property type="entry name" value="Peptidase_S1_PA"/>
</dbReference>
<name>A0A9N9RLB8_9DIPT</name>
<dbReference type="SMART" id="SM00020">
    <property type="entry name" value="Tryp_SPc"/>
    <property type="match status" value="1"/>
</dbReference>
<dbReference type="CDD" id="cd00190">
    <property type="entry name" value="Tryp_SPc"/>
    <property type="match status" value="1"/>
</dbReference>
<evidence type="ECO:0000313" key="10">
    <source>
        <dbReference type="Proteomes" id="UP001153620"/>
    </source>
</evidence>
<reference evidence="9" key="2">
    <citation type="submission" date="2022-10" db="EMBL/GenBank/DDBJ databases">
        <authorList>
            <consortium name="ENA_rothamsted_submissions"/>
            <consortium name="culmorum"/>
            <person name="King R."/>
        </authorList>
    </citation>
    <scope>NUCLEOTIDE SEQUENCE</scope>
</reference>
<dbReference type="PRINTS" id="PR00722">
    <property type="entry name" value="CHYMOTRYPSIN"/>
</dbReference>
<evidence type="ECO:0000256" key="5">
    <source>
        <dbReference type="ARBA" id="ARBA00023157"/>
    </source>
</evidence>
<dbReference type="InterPro" id="IPR033116">
    <property type="entry name" value="TRYPSIN_SER"/>
</dbReference>
<dbReference type="SUPFAM" id="SSF50494">
    <property type="entry name" value="Trypsin-like serine proteases"/>
    <property type="match status" value="1"/>
</dbReference>
<feature type="signal peptide" evidence="7">
    <location>
        <begin position="1"/>
        <end position="23"/>
    </location>
</feature>
<evidence type="ECO:0000256" key="2">
    <source>
        <dbReference type="ARBA" id="ARBA00022670"/>
    </source>
</evidence>
<accession>A0A9N9RLB8</accession>
<keyword evidence="3" id="KW-0378">Hydrolase</keyword>
<feature type="chain" id="PRO_5040197280" description="Peptidase S1 domain-containing protein" evidence="7">
    <location>
        <begin position="24"/>
        <end position="302"/>
    </location>
</feature>
<dbReference type="InterPro" id="IPR043504">
    <property type="entry name" value="Peptidase_S1_PA_chymotrypsin"/>
</dbReference>
<dbReference type="FunFam" id="2.40.10.10:FF:000068">
    <property type="entry name" value="transmembrane protease serine 2"/>
    <property type="match status" value="1"/>
</dbReference>
<dbReference type="EMBL" id="OU895877">
    <property type="protein sequence ID" value="CAG9798563.1"/>
    <property type="molecule type" value="Genomic_DNA"/>
</dbReference>
<dbReference type="InterPro" id="IPR001314">
    <property type="entry name" value="Peptidase_S1A"/>
</dbReference>
<dbReference type="PROSITE" id="PS50240">
    <property type="entry name" value="TRYPSIN_DOM"/>
    <property type="match status" value="1"/>
</dbReference>
<evidence type="ECO:0000256" key="6">
    <source>
        <dbReference type="ARBA" id="ARBA00024195"/>
    </source>
</evidence>
<dbReference type="FunFam" id="2.40.10.10:FF:000036">
    <property type="entry name" value="Trypsin beta"/>
    <property type="match status" value="1"/>
</dbReference>
<proteinExistence type="inferred from homology"/>
<keyword evidence="7" id="KW-0732">Signal</keyword>
<comment type="similarity">
    <text evidence="6">Belongs to the peptidase S1 family. CLIP subfamily.</text>
</comment>
<dbReference type="GO" id="GO:0005576">
    <property type="term" value="C:extracellular region"/>
    <property type="evidence" value="ECO:0007669"/>
    <property type="project" value="UniProtKB-SubCell"/>
</dbReference>
<dbReference type="PANTHER" id="PTHR24252">
    <property type="entry name" value="ACROSIN-RELATED"/>
    <property type="match status" value="1"/>
</dbReference>
<dbReference type="Proteomes" id="UP001153620">
    <property type="component" value="Chromosome 1"/>
</dbReference>
<evidence type="ECO:0000313" key="9">
    <source>
        <dbReference type="EMBL" id="CAG9798563.1"/>
    </source>
</evidence>
<feature type="domain" description="Peptidase S1" evidence="8">
    <location>
        <begin position="32"/>
        <end position="261"/>
    </location>
</feature>
<evidence type="ECO:0000256" key="3">
    <source>
        <dbReference type="ARBA" id="ARBA00022801"/>
    </source>
</evidence>
<keyword evidence="4" id="KW-0720">Serine protease</keyword>
<dbReference type="OrthoDB" id="60866at2759"/>
<dbReference type="Pfam" id="PF00089">
    <property type="entry name" value="Trypsin"/>
    <property type="match status" value="1"/>
</dbReference>
<dbReference type="GO" id="GO:0004252">
    <property type="term" value="F:serine-type endopeptidase activity"/>
    <property type="evidence" value="ECO:0007669"/>
    <property type="project" value="InterPro"/>
</dbReference>
<evidence type="ECO:0000256" key="4">
    <source>
        <dbReference type="ARBA" id="ARBA00022825"/>
    </source>
</evidence>
<dbReference type="Gene3D" id="2.40.10.10">
    <property type="entry name" value="Trypsin-like serine proteases"/>
    <property type="match status" value="2"/>
</dbReference>
<dbReference type="AlphaFoldDB" id="A0A9N9RLB8"/>
<comment type="subcellular location">
    <subcellularLocation>
        <location evidence="1">Secreted</location>
        <location evidence="1">Extracellular space</location>
    </subcellularLocation>
</comment>
<organism evidence="9 10">
    <name type="scientific">Chironomus riparius</name>
    <dbReference type="NCBI Taxonomy" id="315576"/>
    <lineage>
        <taxon>Eukaryota</taxon>
        <taxon>Metazoa</taxon>
        <taxon>Ecdysozoa</taxon>
        <taxon>Arthropoda</taxon>
        <taxon>Hexapoda</taxon>
        <taxon>Insecta</taxon>
        <taxon>Pterygota</taxon>
        <taxon>Neoptera</taxon>
        <taxon>Endopterygota</taxon>
        <taxon>Diptera</taxon>
        <taxon>Nematocera</taxon>
        <taxon>Chironomoidea</taxon>
        <taxon>Chironomidae</taxon>
        <taxon>Chironominae</taxon>
        <taxon>Chironomus</taxon>
    </lineage>
</organism>
<dbReference type="InterPro" id="IPR001254">
    <property type="entry name" value="Trypsin_dom"/>
</dbReference>
<sequence>MKFFKLYCYFLTILVYLSHESLGATFVYRHKIVGGYSADDDYQFPYQASLRDTLMEKHFCGAFVLTERWLGTAGHCTSKRKATGIIIVVGASIYSKDQGVRHTVLSIAVHPDFDPKILRNDISMIKTETFIDFTPTVKPVKMLAMPPKPDAIVFVSGFGRTSSGTIPDTLQWIKMKTVTFEHCVAAMTKQNKDRIFETNVCAIPTDTVEGGACMGDSGGPLVQDDGSLIGLVSWGVPCGQGMPDIFTKVSAYKDWIDSVIDFPTVAEYHDEDDDDEGDDLLLDDRDLNDYDFMKNWSDTISE</sequence>